<evidence type="ECO:0000313" key="2">
    <source>
        <dbReference type="EMBL" id="KXS18133.1"/>
    </source>
</evidence>
<evidence type="ECO:0000313" key="3">
    <source>
        <dbReference type="Proteomes" id="UP000070544"/>
    </source>
</evidence>
<dbReference type="AlphaFoldDB" id="A0A139ANQ6"/>
<feature type="compositionally biased region" description="Polar residues" evidence="1">
    <location>
        <begin position="365"/>
        <end position="375"/>
    </location>
</feature>
<gene>
    <name evidence="2" type="ORF">M427DRAFT_29878</name>
</gene>
<feature type="compositionally biased region" description="Basic and acidic residues" evidence="1">
    <location>
        <begin position="180"/>
        <end position="193"/>
    </location>
</feature>
<reference evidence="2 3" key="1">
    <citation type="journal article" date="2015" name="Genome Biol. Evol.">
        <title>Phylogenomic analyses indicate that early fungi evolved digesting cell walls of algal ancestors of land plants.</title>
        <authorList>
            <person name="Chang Y."/>
            <person name="Wang S."/>
            <person name="Sekimoto S."/>
            <person name="Aerts A.L."/>
            <person name="Choi C."/>
            <person name="Clum A."/>
            <person name="LaButti K.M."/>
            <person name="Lindquist E.A."/>
            <person name="Yee Ngan C."/>
            <person name="Ohm R.A."/>
            <person name="Salamov A.A."/>
            <person name="Grigoriev I.V."/>
            <person name="Spatafora J.W."/>
            <person name="Berbee M.L."/>
        </authorList>
    </citation>
    <scope>NUCLEOTIDE SEQUENCE [LARGE SCALE GENOMIC DNA]</scope>
    <source>
        <strain evidence="2 3">JEL478</strain>
    </source>
</reference>
<keyword evidence="3" id="KW-1185">Reference proteome</keyword>
<feature type="compositionally biased region" description="Polar residues" evidence="1">
    <location>
        <begin position="1"/>
        <end position="32"/>
    </location>
</feature>
<name>A0A139ANQ6_GONPJ</name>
<proteinExistence type="predicted"/>
<feature type="region of interest" description="Disordered" evidence="1">
    <location>
        <begin position="1"/>
        <end position="49"/>
    </location>
</feature>
<accession>A0A139ANQ6</accession>
<feature type="region of interest" description="Disordered" evidence="1">
    <location>
        <begin position="175"/>
        <end position="202"/>
    </location>
</feature>
<feature type="region of interest" description="Disordered" evidence="1">
    <location>
        <begin position="365"/>
        <end position="387"/>
    </location>
</feature>
<protein>
    <submittedName>
        <fullName evidence="2">Uncharacterized protein</fullName>
    </submittedName>
</protein>
<evidence type="ECO:0000256" key="1">
    <source>
        <dbReference type="SAM" id="MobiDB-lite"/>
    </source>
</evidence>
<sequence>MSTASATEENLESSSNEVMEAVSTTDNALQPSEPSPNAADSPSQAIEETTTAHVEAEASVSIAATVQEATMQPSYAANANVPDVPMNTTEATAEVVSSRVSSISLNASQIAPFVIGASISSPTVAMPYPYPVAGALPAGPSGPPVANGGGEMMEIARHLGLLIMGAKDTMPKPTPVLQTRNEKPQRAVTEDRSTSVTDSATSSQLLDRMDTLISILVSMENRHAHYLNRLARPQSSVASSRSLLVGARADPTTRPVGPMFSPESSINSSMMTLHETSQAFSTNFDASTGSTLQQGIKVVAPQKRNALPLVELMNSKGQYPTDKGLWFPGDWEEVEQASTTGEGIKRMCSLLDFYALNISSGDVETSASTQSTDQKAPSVDKNSHADPHTVKRTLATFLLGAS</sequence>
<dbReference type="EMBL" id="KQ965743">
    <property type="protein sequence ID" value="KXS18133.1"/>
    <property type="molecule type" value="Genomic_DNA"/>
</dbReference>
<organism evidence="2 3">
    <name type="scientific">Gonapodya prolifera (strain JEL478)</name>
    <name type="common">Monoblepharis prolifera</name>
    <dbReference type="NCBI Taxonomy" id="1344416"/>
    <lineage>
        <taxon>Eukaryota</taxon>
        <taxon>Fungi</taxon>
        <taxon>Fungi incertae sedis</taxon>
        <taxon>Chytridiomycota</taxon>
        <taxon>Chytridiomycota incertae sedis</taxon>
        <taxon>Monoblepharidomycetes</taxon>
        <taxon>Monoblepharidales</taxon>
        <taxon>Gonapodyaceae</taxon>
        <taxon>Gonapodya</taxon>
    </lineage>
</organism>
<dbReference type="Proteomes" id="UP000070544">
    <property type="component" value="Unassembled WGS sequence"/>
</dbReference>